<evidence type="ECO:0000313" key="6">
    <source>
        <dbReference type="EMBL" id="CAB4753398.1"/>
    </source>
</evidence>
<dbReference type="Pfam" id="PF00140">
    <property type="entry name" value="Sigma70_r1_2"/>
    <property type="match status" value="1"/>
</dbReference>
<dbReference type="PANTHER" id="PTHR30603:SF59">
    <property type="entry name" value="RNA POLYMERASE PRINCIPAL SIGMA FACTOR HRDA"/>
    <property type="match status" value="1"/>
</dbReference>
<sequence length="277" mass="30946">MSDSVGQYLNEIGLVPLLTAEEERQLSQIIEKGMKARSRKAAGETGREIERPITDAAIAKDRFIRANLRLVVSVARRYPLPPGMELLDLIQEGNLGLEHAVDKFDWRKGFKFSTYATFWIRQAIGRALDQKASLVRLPGDRSASLRAALRQVSGDGDELDDEHARLHRLTTPTSLDRTIGDDDSNELVDLLPDANYGPEQIVMNRVEEQMVTDLLNVLDHRARYAVEQRFGLRDGRKRSYREVGEELGVTAEAARRLVKRAVSAVRDQAAAASIDAA</sequence>
<keyword evidence="3" id="KW-0238">DNA-binding</keyword>
<dbReference type="InterPro" id="IPR007627">
    <property type="entry name" value="RNA_pol_sigma70_r2"/>
</dbReference>
<dbReference type="InterPro" id="IPR013324">
    <property type="entry name" value="RNA_pol_sigma_r3/r4-like"/>
</dbReference>
<dbReference type="InterPro" id="IPR013325">
    <property type="entry name" value="RNA_pol_sigma_r2"/>
</dbReference>
<feature type="domain" description="RNA polymerase sigma-70" evidence="5">
    <location>
        <begin position="88"/>
        <end position="101"/>
    </location>
</feature>
<organism evidence="6">
    <name type="scientific">freshwater metagenome</name>
    <dbReference type="NCBI Taxonomy" id="449393"/>
    <lineage>
        <taxon>unclassified sequences</taxon>
        <taxon>metagenomes</taxon>
        <taxon>ecological metagenomes</taxon>
    </lineage>
</organism>
<dbReference type="SUPFAM" id="SSF88659">
    <property type="entry name" value="Sigma3 and sigma4 domains of RNA polymerase sigma factors"/>
    <property type="match status" value="1"/>
</dbReference>
<dbReference type="PROSITE" id="PS00715">
    <property type="entry name" value="SIGMA70_1"/>
    <property type="match status" value="1"/>
</dbReference>
<protein>
    <submittedName>
        <fullName evidence="6">Unannotated protein</fullName>
    </submittedName>
</protein>
<dbReference type="InterPro" id="IPR000943">
    <property type="entry name" value="RNA_pol_sigma70"/>
</dbReference>
<dbReference type="Gene3D" id="1.10.601.10">
    <property type="entry name" value="RNA Polymerase Primary Sigma Factor"/>
    <property type="match status" value="1"/>
</dbReference>
<dbReference type="AlphaFoldDB" id="A0A6J6U269"/>
<keyword evidence="4" id="KW-0804">Transcription</keyword>
<proteinExistence type="predicted"/>
<dbReference type="EMBL" id="CAFBOS010000093">
    <property type="protein sequence ID" value="CAB5000234.1"/>
    <property type="molecule type" value="Genomic_DNA"/>
</dbReference>
<dbReference type="InterPro" id="IPR007630">
    <property type="entry name" value="RNA_pol_sigma70_r4"/>
</dbReference>
<dbReference type="GO" id="GO:0006352">
    <property type="term" value="P:DNA-templated transcription initiation"/>
    <property type="evidence" value="ECO:0007669"/>
    <property type="project" value="InterPro"/>
</dbReference>
<dbReference type="GO" id="GO:0003677">
    <property type="term" value="F:DNA binding"/>
    <property type="evidence" value="ECO:0007669"/>
    <property type="project" value="UniProtKB-KW"/>
</dbReference>
<reference evidence="6" key="1">
    <citation type="submission" date="2020-05" db="EMBL/GenBank/DDBJ databases">
        <authorList>
            <person name="Chiriac C."/>
            <person name="Salcher M."/>
            <person name="Ghai R."/>
            <person name="Kavagutti S V."/>
        </authorList>
    </citation>
    <scope>NUCLEOTIDE SEQUENCE</scope>
</reference>
<accession>A0A6J6U269</accession>
<dbReference type="PRINTS" id="PR00046">
    <property type="entry name" value="SIGMA70FCT"/>
</dbReference>
<keyword evidence="2" id="KW-0731">Sigma factor</keyword>
<name>A0A6J6U269_9ZZZZ</name>
<evidence type="ECO:0000256" key="4">
    <source>
        <dbReference type="ARBA" id="ARBA00023163"/>
    </source>
</evidence>
<evidence type="ECO:0000259" key="5">
    <source>
        <dbReference type="PROSITE" id="PS00715"/>
    </source>
</evidence>
<evidence type="ECO:0000256" key="2">
    <source>
        <dbReference type="ARBA" id="ARBA00023082"/>
    </source>
</evidence>
<evidence type="ECO:0000313" key="8">
    <source>
        <dbReference type="EMBL" id="CAB5000234.1"/>
    </source>
</evidence>
<dbReference type="Pfam" id="PF04542">
    <property type="entry name" value="Sigma70_r2"/>
    <property type="match status" value="1"/>
</dbReference>
<dbReference type="NCBIfam" id="TIGR02937">
    <property type="entry name" value="sigma70-ECF"/>
    <property type="match status" value="1"/>
</dbReference>
<dbReference type="Gene3D" id="1.10.10.10">
    <property type="entry name" value="Winged helix-like DNA-binding domain superfamily/Winged helix DNA-binding domain"/>
    <property type="match status" value="1"/>
</dbReference>
<dbReference type="Gene3D" id="1.20.120.1810">
    <property type="match status" value="1"/>
</dbReference>
<dbReference type="InterPro" id="IPR014284">
    <property type="entry name" value="RNA_pol_sigma-70_dom"/>
</dbReference>
<dbReference type="GO" id="GO:0016987">
    <property type="term" value="F:sigma factor activity"/>
    <property type="evidence" value="ECO:0007669"/>
    <property type="project" value="UniProtKB-KW"/>
</dbReference>
<dbReference type="EMBL" id="CAFABA010000255">
    <property type="protein sequence ID" value="CAB4836882.1"/>
    <property type="molecule type" value="Genomic_DNA"/>
</dbReference>
<gene>
    <name evidence="6" type="ORF">UFOPK2754_01936</name>
    <name evidence="7" type="ORF">UFOPK3139_03328</name>
    <name evidence="8" type="ORF">UFOPK3967_01580</name>
</gene>
<evidence type="ECO:0000256" key="1">
    <source>
        <dbReference type="ARBA" id="ARBA00023015"/>
    </source>
</evidence>
<dbReference type="SUPFAM" id="SSF88946">
    <property type="entry name" value="Sigma2 domain of RNA polymerase sigma factors"/>
    <property type="match status" value="1"/>
</dbReference>
<evidence type="ECO:0000313" key="7">
    <source>
        <dbReference type="EMBL" id="CAB4836882.1"/>
    </source>
</evidence>
<dbReference type="PANTHER" id="PTHR30603">
    <property type="entry name" value="RNA POLYMERASE SIGMA FACTOR RPO"/>
    <property type="match status" value="1"/>
</dbReference>
<keyword evidence="1" id="KW-0805">Transcription regulation</keyword>
<dbReference type="Pfam" id="PF04545">
    <property type="entry name" value="Sigma70_r4"/>
    <property type="match status" value="1"/>
</dbReference>
<dbReference type="InterPro" id="IPR009042">
    <property type="entry name" value="RNA_pol_sigma70_r1_2"/>
</dbReference>
<dbReference type="InterPro" id="IPR036388">
    <property type="entry name" value="WH-like_DNA-bd_sf"/>
</dbReference>
<dbReference type="InterPro" id="IPR050239">
    <property type="entry name" value="Sigma-70_RNA_pol_init_factors"/>
</dbReference>
<dbReference type="EMBL" id="CAEZYR010000073">
    <property type="protein sequence ID" value="CAB4753398.1"/>
    <property type="molecule type" value="Genomic_DNA"/>
</dbReference>
<evidence type="ECO:0000256" key="3">
    <source>
        <dbReference type="ARBA" id="ARBA00023125"/>
    </source>
</evidence>